<sequence>MFVHVVAFLYFAGVVLAAPSRFENEDRDGRGMTWSNFLPGGGVTFWSSATDDFWAPESDQHRRLPQNSEFDFHGAEHWPSDGKPSTPGTAVPAVGEKEKPTTTADAPPTNLRPFDDDRERRPLKPNRGSWPGKKDHSNDDEDDRKYSGANASVNAWFPIMFGMMPPPEGKTSTDKTAKDSSNYDSNNAEDLPPRSITVVANSVNHANRGRANAHSVLFAGSDPTSSFRRFGRSLILVR</sequence>
<reference evidence="3 4" key="1">
    <citation type="submission" date="2023-09" db="EMBL/GenBank/DDBJ databases">
        <title>Nesidiocoris tenuis whole genome shotgun sequence.</title>
        <authorList>
            <person name="Shibata T."/>
            <person name="Shimoda M."/>
            <person name="Kobayashi T."/>
            <person name="Uehara T."/>
        </authorList>
    </citation>
    <scope>NUCLEOTIDE SEQUENCE [LARGE SCALE GENOMIC DNA]</scope>
    <source>
        <strain evidence="3 4">Japan</strain>
    </source>
</reference>
<gene>
    <name evidence="3" type="ORF">NTJ_04910</name>
</gene>
<dbReference type="EMBL" id="AP028911">
    <property type="protein sequence ID" value="BES92102.1"/>
    <property type="molecule type" value="Genomic_DNA"/>
</dbReference>
<evidence type="ECO:0008006" key="5">
    <source>
        <dbReference type="Google" id="ProtNLM"/>
    </source>
</evidence>
<evidence type="ECO:0000313" key="4">
    <source>
        <dbReference type="Proteomes" id="UP001307889"/>
    </source>
</evidence>
<accession>A0ABN7ALB6</accession>
<feature type="compositionally biased region" description="Basic and acidic residues" evidence="1">
    <location>
        <begin position="71"/>
        <end position="80"/>
    </location>
</feature>
<proteinExistence type="predicted"/>
<feature type="compositionally biased region" description="Basic and acidic residues" evidence="1">
    <location>
        <begin position="113"/>
        <end position="122"/>
    </location>
</feature>
<evidence type="ECO:0000256" key="1">
    <source>
        <dbReference type="SAM" id="MobiDB-lite"/>
    </source>
</evidence>
<name>A0ABN7ALB6_9HEMI</name>
<keyword evidence="4" id="KW-1185">Reference proteome</keyword>
<evidence type="ECO:0000313" key="3">
    <source>
        <dbReference type="EMBL" id="BES92102.1"/>
    </source>
</evidence>
<feature type="signal peptide" evidence="2">
    <location>
        <begin position="1"/>
        <end position="17"/>
    </location>
</feature>
<evidence type="ECO:0000256" key="2">
    <source>
        <dbReference type="SAM" id="SignalP"/>
    </source>
</evidence>
<keyword evidence="2" id="KW-0732">Signal</keyword>
<feature type="region of interest" description="Disordered" evidence="1">
    <location>
        <begin position="164"/>
        <end position="192"/>
    </location>
</feature>
<dbReference type="Proteomes" id="UP001307889">
    <property type="component" value="Chromosome 3"/>
</dbReference>
<feature type="region of interest" description="Disordered" evidence="1">
    <location>
        <begin position="71"/>
        <end position="147"/>
    </location>
</feature>
<feature type="compositionally biased region" description="Polar residues" evidence="1">
    <location>
        <begin position="179"/>
        <end position="188"/>
    </location>
</feature>
<organism evidence="3 4">
    <name type="scientific">Nesidiocoris tenuis</name>
    <dbReference type="NCBI Taxonomy" id="355587"/>
    <lineage>
        <taxon>Eukaryota</taxon>
        <taxon>Metazoa</taxon>
        <taxon>Ecdysozoa</taxon>
        <taxon>Arthropoda</taxon>
        <taxon>Hexapoda</taxon>
        <taxon>Insecta</taxon>
        <taxon>Pterygota</taxon>
        <taxon>Neoptera</taxon>
        <taxon>Paraneoptera</taxon>
        <taxon>Hemiptera</taxon>
        <taxon>Heteroptera</taxon>
        <taxon>Panheteroptera</taxon>
        <taxon>Cimicomorpha</taxon>
        <taxon>Miridae</taxon>
        <taxon>Dicyphina</taxon>
        <taxon>Nesidiocoris</taxon>
    </lineage>
</organism>
<protein>
    <recommendedName>
        <fullName evidence="5">Secreted protein</fullName>
    </recommendedName>
</protein>
<feature type="chain" id="PRO_5045903675" description="Secreted protein" evidence="2">
    <location>
        <begin position="18"/>
        <end position="238"/>
    </location>
</feature>